<evidence type="ECO:0000256" key="6">
    <source>
        <dbReference type="SAM" id="Phobius"/>
    </source>
</evidence>
<evidence type="ECO:0000256" key="1">
    <source>
        <dbReference type="ARBA" id="ARBA00004651"/>
    </source>
</evidence>
<feature type="transmembrane region" description="Helical" evidence="6">
    <location>
        <begin position="360"/>
        <end position="387"/>
    </location>
</feature>
<evidence type="ECO:0000256" key="2">
    <source>
        <dbReference type="ARBA" id="ARBA00022475"/>
    </source>
</evidence>
<feature type="transmembrane region" description="Helical" evidence="6">
    <location>
        <begin position="318"/>
        <end position="348"/>
    </location>
</feature>
<dbReference type="PANTHER" id="PTHR30287">
    <property type="entry name" value="MEMBRANE COMPONENT OF PREDICTED ABC SUPERFAMILY METABOLITE UPTAKE TRANSPORTER"/>
    <property type="match status" value="1"/>
</dbReference>
<name>A0ABQ3ZTA4_9ACTN</name>
<reference evidence="8 9" key="1">
    <citation type="submission" date="2021-01" db="EMBL/GenBank/DDBJ databases">
        <title>Whole genome shotgun sequence of Actinoplanes humidus NBRC 14915.</title>
        <authorList>
            <person name="Komaki H."/>
            <person name="Tamura T."/>
        </authorList>
    </citation>
    <scope>NUCLEOTIDE SEQUENCE [LARGE SCALE GENOMIC DNA]</scope>
    <source>
        <strain evidence="8 9">NBRC 14915</strain>
    </source>
</reference>
<evidence type="ECO:0000256" key="4">
    <source>
        <dbReference type="ARBA" id="ARBA00022989"/>
    </source>
</evidence>
<accession>A0ABQ3ZTA4</accession>
<protein>
    <recommendedName>
        <fullName evidence="7">ABC3 transporter permease C-terminal domain-containing protein</fullName>
    </recommendedName>
</protein>
<evidence type="ECO:0000256" key="5">
    <source>
        <dbReference type="ARBA" id="ARBA00023136"/>
    </source>
</evidence>
<feature type="transmembrane region" description="Helical" evidence="6">
    <location>
        <begin position="958"/>
        <end position="986"/>
    </location>
</feature>
<evidence type="ECO:0000256" key="3">
    <source>
        <dbReference type="ARBA" id="ARBA00022692"/>
    </source>
</evidence>
<feature type="transmembrane region" description="Helical" evidence="6">
    <location>
        <begin position="907"/>
        <end position="938"/>
    </location>
</feature>
<keyword evidence="2" id="KW-1003">Cell membrane</keyword>
<keyword evidence="4 6" id="KW-1133">Transmembrane helix</keyword>
<evidence type="ECO:0000313" key="8">
    <source>
        <dbReference type="EMBL" id="GIE21814.1"/>
    </source>
</evidence>
<feature type="transmembrane region" description="Helical" evidence="6">
    <location>
        <begin position="861"/>
        <end position="886"/>
    </location>
</feature>
<feature type="transmembrane region" description="Helical" evidence="6">
    <location>
        <begin position="489"/>
        <end position="510"/>
    </location>
</feature>
<evidence type="ECO:0000313" key="9">
    <source>
        <dbReference type="Proteomes" id="UP000603200"/>
    </source>
</evidence>
<keyword evidence="5 6" id="KW-0472">Membrane</keyword>
<comment type="subcellular location">
    <subcellularLocation>
        <location evidence="1">Cell membrane</location>
        <topology evidence="1">Multi-pass membrane protein</topology>
    </subcellularLocation>
</comment>
<dbReference type="PANTHER" id="PTHR30287:SF2">
    <property type="entry name" value="BLL1001 PROTEIN"/>
    <property type="match status" value="1"/>
</dbReference>
<sequence>MIGLVLGAVRARAAQALTVLILTALAAAVAVAGPWYAVAAASRAAASDVANAPAGEHVISVRQSSKVAEDPRQGLDAFASSVRRLLPLPDLQPVLGMTLSRTAFAGASRVSMALAYRDGFCDHVQLVGECPARAGDVAISLDSAQRLGLDVGSTLKIGATEISDPIEMRVVGRYSTTDPAGEYWSNKLYRADDGLPPAFTPLDTFSDPILMDPTLTYDVGLPAALIRGDGGYDLIGALNRAGQAFDDADLRLVIPTGPLLTTIARDRDLVRDGVLVALGQVLVLSWFAIGLAGRYTGRERRGDAALLKLRGSTRRGMFGLAFGQHLVPVAAGVLLGSPLGLLAAWGLAGPVKEASDRNTALLLCAAAALVVLLGGLLVLIAVEFAVLRLPVATLLRRVQPAHRGWRADLLDLVLVGVAVAAVYQAHAGAADRGLALVAPALVALALALLLARLLGRIADRTGAAALRTGRLRLGLTAARVSRQPGTDRVFTLVTVAVAILATTAGIWWAGQTARTERAEVELGAARVLTVEAPNRTTLEHAVRTADPDGHNAMAVVADLGKVPPVLAVDSSRLAAVANWRPEYGDPATLARATPEREPVPITGDRLDLRVRSDGPAPVTVSAVVQNEATGLIASAVFGPLTKGTHTVSARLGGGCTTAPGCRLVLWELSAAQGMPTGAKVTVTGLSQRNPERTVLDETTLGDISRWRADLVGAAMEITARPGALTLAMNPNLSGAANVGTRVYAADSTLPLPVLLAGTPPTDWQFSDALLYSVGVSAVTARVVGTAPALPGVGRSGVLMDIDAARRVAADADQGGAMQVWLAQDAPESLLPALRKAGLTIVGDDSVSARADRLDEQGSARAAAFALFAAVIGVLLAAAAVAVATAADRRSHLEQLRALRVQGLTVRAAVSIGYAAGTVLVVAGVLAGVLAAATAGRIAGSTGFVFTDSWDIVPPPSPLGAAALTLTGLATLVVLGVTGRLALLPLARGLREQGRRQGNRGRRALRERGADR</sequence>
<evidence type="ECO:0000259" key="7">
    <source>
        <dbReference type="Pfam" id="PF02687"/>
    </source>
</evidence>
<feature type="domain" description="ABC3 transporter permease C-terminal" evidence="7">
    <location>
        <begin position="276"/>
        <end position="381"/>
    </location>
</feature>
<keyword evidence="3 6" id="KW-0812">Transmembrane</keyword>
<dbReference type="Proteomes" id="UP000603200">
    <property type="component" value="Unassembled WGS sequence"/>
</dbReference>
<dbReference type="RefSeq" id="WP_203838925.1">
    <property type="nucleotide sequence ID" value="NZ_BAAATV010000002.1"/>
</dbReference>
<dbReference type="InterPro" id="IPR038766">
    <property type="entry name" value="Membrane_comp_ABC_pdt"/>
</dbReference>
<gene>
    <name evidence="8" type="ORF">Ahu01nite_049160</name>
</gene>
<keyword evidence="9" id="KW-1185">Reference proteome</keyword>
<organism evidence="8 9">
    <name type="scientific">Winogradskya humida</name>
    <dbReference type="NCBI Taxonomy" id="113566"/>
    <lineage>
        <taxon>Bacteria</taxon>
        <taxon>Bacillati</taxon>
        <taxon>Actinomycetota</taxon>
        <taxon>Actinomycetes</taxon>
        <taxon>Micromonosporales</taxon>
        <taxon>Micromonosporaceae</taxon>
        <taxon>Winogradskya</taxon>
    </lineage>
</organism>
<dbReference type="InterPro" id="IPR003838">
    <property type="entry name" value="ABC3_permease_C"/>
</dbReference>
<dbReference type="EMBL" id="BOMN01000061">
    <property type="protein sequence ID" value="GIE21814.1"/>
    <property type="molecule type" value="Genomic_DNA"/>
</dbReference>
<proteinExistence type="predicted"/>
<comment type="caution">
    <text evidence="8">The sequence shown here is derived from an EMBL/GenBank/DDBJ whole genome shotgun (WGS) entry which is preliminary data.</text>
</comment>
<dbReference type="Pfam" id="PF02687">
    <property type="entry name" value="FtsX"/>
    <property type="match status" value="1"/>
</dbReference>
<feature type="transmembrane region" description="Helical" evidence="6">
    <location>
        <begin position="274"/>
        <end position="297"/>
    </location>
</feature>
<feature type="transmembrane region" description="Helical" evidence="6">
    <location>
        <begin position="433"/>
        <end position="451"/>
    </location>
</feature>